<dbReference type="Pfam" id="PF05635">
    <property type="entry name" value="23S_rRNA_IVP"/>
    <property type="match status" value="1"/>
</dbReference>
<keyword evidence="2" id="KW-1185">Reference proteome</keyword>
<dbReference type="PIRSF" id="PIRSF035652">
    <property type="entry name" value="CHP02436"/>
    <property type="match status" value="1"/>
</dbReference>
<evidence type="ECO:0000313" key="1">
    <source>
        <dbReference type="EMBL" id="GAA4344468.1"/>
    </source>
</evidence>
<protein>
    <submittedName>
        <fullName evidence="1">Four helix bundle protein</fullName>
    </submittedName>
</protein>
<sequence>MEKAKVQALEQRLIQFGVSLLKVTELLPDHKAAKHIEGQLVRSGTAPALIYAEAQSAESKADFLHKMKMGLKELRETFVGLKFIDQMAWVAQADLAPLLKENDELISIFVASIKTASGK</sequence>
<dbReference type="InterPro" id="IPR036583">
    <property type="entry name" value="23S_rRNA_IVS_sf"/>
</dbReference>
<proteinExistence type="predicted"/>
<name>A0ABP8HU41_9BACT</name>
<reference evidence="2" key="1">
    <citation type="journal article" date="2019" name="Int. J. Syst. Evol. Microbiol.">
        <title>The Global Catalogue of Microorganisms (GCM) 10K type strain sequencing project: providing services to taxonomists for standard genome sequencing and annotation.</title>
        <authorList>
            <consortium name="The Broad Institute Genomics Platform"/>
            <consortium name="The Broad Institute Genome Sequencing Center for Infectious Disease"/>
            <person name="Wu L."/>
            <person name="Ma J."/>
        </authorList>
    </citation>
    <scope>NUCLEOTIDE SEQUENCE [LARGE SCALE GENOMIC DNA]</scope>
    <source>
        <strain evidence="2">JCM 17919</strain>
    </source>
</reference>
<organism evidence="1 2">
    <name type="scientific">Flaviaesturariibacter amylovorans</name>
    <dbReference type="NCBI Taxonomy" id="1084520"/>
    <lineage>
        <taxon>Bacteria</taxon>
        <taxon>Pseudomonadati</taxon>
        <taxon>Bacteroidota</taxon>
        <taxon>Chitinophagia</taxon>
        <taxon>Chitinophagales</taxon>
        <taxon>Chitinophagaceae</taxon>
        <taxon>Flaviaestuariibacter</taxon>
    </lineage>
</organism>
<dbReference type="Gene3D" id="1.20.1440.60">
    <property type="entry name" value="23S rRNA-intervening sequence"/>
    <property type="match status" value="1"/>
</dbReference>
<dbReference type="NCBIfam" id="TIGR02436">
    <property type="entry name" value="four helix bundle protein"/>
    <property type="match status" value="1"/>
</dbReference>
<gene>
    <name evidence="1" type="ORF">GCM10023184_45790</name>
</gene>
<comment type="caution">
    <text evidence="1">The sequence shown here is derived from an EMBL/GenBank/DDBJ whole genome shotgun (WGS) entry which is preliminary data.</text>
</comment>
<dbReference type="Proteomes" id="UP001501725">
    <property type="component" value="Unassembled WGS sequence"/>
</dbReference>
<evidence type="ECO:0000313" key="2">
    <source>
        <dbReference type="Proteomes" id="UP001501725"/>
    </source>
</evidence>
<accession>A0ABP8HU41</accession>
<dbReference type="InterPro" id="IPR012657">
    <property type="entry name" value="23S_rRNA-intervening_sequence"/>
</dbReference>
<dbReference type="SUPFAM" id="SSF158446">
    <property type="entry name" value="IVS-encoded protein-like"/>
    <property type="match status" value="1"/>
</dbReference>
<dbReference type="EMBL" id="BAABGY010000019">
    <property type="protein sequence ID" value="GAA4344468.1"/>
    <property type="molecule type" value="Genomic_DNA"/>
</dbReference>